<name>A0A840C5Z6_9RHOB</name>
<feature type="transmembrane region" description="Helical" evidence="1">
    <location>
        <begin position="72"/>
        <end position="92"/>
    </location>
</feature>
<evidence type="ECO:0000313" key="3">
    <source>
        <dbReference type="Proteomes" id="UP000585681"/>
    </source>
</evidence>
<evidence type="ECO:0000256" key="1">
    <source>
        <dbReference type="SAM" id="Phobius"/>
    </source>
</evidence>
<gene>
    <name evidence="2" type="ORF">GGR17_000666</name>
</gene>
<dbReference type="PANTHER" id="PTHR34821">
    <property type="entry name" value="INNER MEMBRANE PROTEIN YDCZ"/>
    <property type="match status" value="1"/>
</dbReference>
<dbReference type="PANTHER" id="PTHR34821:SF2">
    <property type="entry name" value="INNER MEMBRANE PROTEIN YDCZ"/>
    <property type="match status" value="1"/>
</dbReference>
<feature type="transmembrane region" description="Helical" evidence="1">
    <location>
        <begin position="129"/>
        <end position="146"/>
    </location>
</feature>
<dbReference type="EMBL" id="JACIEQ010000001">
    <property type="protein sequence ID" value="MBB4020875.1"/>
    <property type="molecule type" value="Genomic_DNA"/>
</dbReference>
<feature type="transmembrane region" description="Helical" evidence="1">
    <location>
        <begin position="6"/>
        <end position="25"/>
    </location>
</feature>
<organism evidence="2 3">
    <name type="scientific">Actibacterium naphthalenivorans</name>
    <dbReference type="NCBI Taxonomy" id="1614693"/>
    <lineage>
        <taxon>Bacteria</taxon>
        <taxon>Pseudomonadati</taxon>
        <taxon>Pseudomonadota</taxon>
        <taxon>Alphaproteobacteria</taxon>
        <taxon>Rhodobacterales</taxon>
        <taxon>Roseobacteraceae</taxon>
        <taxon>Actibacterium</taxon>
    </lineage>
</organism>
<dbReference type="RefSeq" id="WP_054538099.1">
    <property type="nucleotide sequence ID" value="NZ_JACIEQ010000001.1"/>
</dbReference>
<keyword evidence="1" id="KW-0472">Membrane</keyword>
<accession>A0A840C5Z6</accession>
<keyword evidence="1" id="KW-1133">Transmembrane helix</keyword>
<sequence>MDITTLKFAAIMLSAGLGIPVLAALNAALGIRLGSPAAAAACLFAVALLCACVVLLLTGPGPLKAVAGAPKHLFLAGGLIAFYVLSITWIAPSFGVGNAVFFVLLGQLVSAATIDHFGLMGALPQPLTPTRATGIAVMAVGVFVTLRA</sequence>
<keyword evidence="3" id="KW-1185">Reference proteome</keyword>
<reference evidence="2" key="1">
    <citation type="submission" date="2020-08" db="EMBL/GenBank/DDBJ databases">
        <title>Genomic Encyclopedia of Type Strains, Phase IV (KMG-IV): sequencing the most valuable type-strain genomes for metagenomic binning, comparative biology and taxonomic classification.</title>
        <authorList>
            <person name="Goeker M."/>
        </authorList>
    </citation>
    <scope>NUCLEOTIDE SEQUENCE [LARGE SCALE GENOMIC DNA]</scope>
    <source>
        <strain evidence="2">DSM 105040</strain>
    </source>
</reference>
<dbReference type="Pfam" id="PF04657">
    <property type="entry name" value="DMT_YdcZ"/>
    <property type="match status" value="1"/>
</dbReference>
<feature type="transmembrane region" description="Helical" evidence="1">
    <location>
        <begin position="99"/>
        <end position="123"/>
    </location>
</feature>
<protein>
    <submittedName>
        <fullName evidence="2">Transporter family-2 protein</fullName>
    </submittedName>
</protein>
<dbReference type="InterPro" id="IPR006750">
    <property type="entry name" value="YdcZ"/>
</dbReference>
<dbReference type="GO" id="GO:0005886">
    <property type="term" value="C:plasma membrane"/>
    <property type="evidence" value="ECO:0007669"/>
    <property type="project" value="TreeGrafter"/>
</dbReference>
<comment type="caution">
    <text evidence="2">The sequence shown here is derived from an EMBL/GenBank/DDBJ whole genome shotgun (WGS) entry which is preliminary data.</text>
</comment>
<keyword evidence="1" id="KW-0812">Transmembrane</keyword>
<evidence type="ECO:0000313" key="2">
    <source>
        <dbReference type="EMBL" id="MBB4020875.1"/>
    </source>
</evidence>
<proteinExistence type="predicted"/>
<dbReference type="Proteomes" id="UP000585681">
    <property type="component" value="Unassembled WGS sequence"/>
</dbReference>
<feature type="transmembrane region" description="Helical" evidence="1">
    <location>
        <begin position="37"/>
        <end position="60"/>
    </location>
</feature>
<dbReference type="AlphaFoldDB" id="A0A840C5Z6"/>